<protein>
    <submittedName>
        <fullName evidence="1">Uncharacterized protein</fullName>
    </submittedName>
</protein>
<dbReference type="AlphaFoldDB" id="A0A0N0BD16"/>
<organism evidence="1 2">
    <name type="scientific">Melipona quadrifasciata</name>
    <dbReference type="NCBI Taxonomy" id="166423"/>
    <lineage>
        <taxon>Eukaryota</taxon>
        <taxon>Metazoa</taxon>
        <taxon>Ecdysozoa</taxon>
        <taxon>Arthropoda</taxon>
        <taxon>Hexapoda</taxon>
        <taxon>Insecta</taxon>
        <taxon>Pterygota</taxon>
        <taxon>Neoptera</taxon>
        <taxon>Endopterygota</taxon>
        <taxon>Hymenoptera</taxon>
        <taxon>Apocrita</taxon>
        <taxon>Aculeata</taxon>
        <taxon>Apoidea</taxon>
        <taxon>Anthophila</taxon>
        <taxon>Apidae</taxon>
        <taxon>Melipona</taxon>
    </lineage>
</organism>
<gene>
    <name evidence="1" type="ORF">WN51_06582</name>
</gene>
<sequence length="94" mass="10601">MNITKALSNLTNFINLNSELAMKVYIIEIMLDSDVPLLSEDISLEVSAMLNASLVCNKENMDDDKFVDDIEMDNIEELSTSLELCTRILCKVHC</sequence>
<evidence type="ECO:0000313" key="2">
    <source>
        <dbReference type="Proteomes" id="UP000053105"/>
    </source>
</evidence>
<dbReference type="Proteomes" id="UP000053105">
    <property type="component" value="Unassembled WGS sequence"/>
</dbReference>
<accession>A0A0N0BD16</accession>
<name>A0A0N0BD16_9HYME</name>
<keyword evidence="2" id="KW-1185">Reference proteome</keyword>
<dbReference type="EMBL" id="KQ435889">
    <property type="protein sequence ID" value="KOX69498.1"/>
    <property type="molecule type" value="Genomic_DNA"/>
</dbReference>
<reference evidence="1 2" key="1">
    <citation type="submission" date="2015-07" db="EMBL/GenBank/DDBJ databases">
        <title>The genome of Melipona quadrifasciata.</title>
        <authorList>
            <person name="Pan H."/>
            <person name="Kapheim K."/>
        </authorList>
    </citation>
    <scope>NUCLEOTIDE SEQUENCE [LARGE SCALE GENOMIC DNA]</scope>
    <source>
        <strain evidence="1">0111107301</strain>
        <tissue evidence="1">Whole body</tissue>
    </source>
</reference>
<proteinExistence type="predicted"/>
<evidence type="ECO:0000313" key="1">
    <source>
        <dbReference type="EMBL" id="KOX69498.1"/>
    </source>
</evidence>